<protein>
    <submittedName>
        <fullName evidence="1">Uncharacterized protein</fullName>
    </submittedName>
</protein>
<feature type="non-terminal residue" evidence="1">
    <location>
        <position position="199"/>
    </location>
</feature>
<dbReference type="AlphaFoldDB" id="A0A9P6JX33"/>
<reference evidence="1" key="1">
    <citation type="journal article" date="2020" name="Fungal Divers.">
        <title>Resolving the Mortierellaceae phylogeny through synthesis of multi-gene phylogenetics and phylogenomics.</title>
        <authorList>
            <person name="Vandepol N."/>
            <person name="Liber J."/>
            <person name="Desiro A."/>
            <person name="Na H."/>
            <person name="Kennedy M."/>
            <person name="Barry K."/>
            <person name="Grigoriev I.V."/>
            <person name="Miller A.N."/>
            <person name="O'Donnell K."/>
            <person name="Stajich J.E."/>
            <person name="Bonito G."/>
        </authorList>
    </citation>
    <scope>NUCLEOTIDE SEQUENCE</scope>
    <source>
        <strain evidence="1">NRRL 2591</strain>
    </source>
</reference>
<comment type="caution">
    <text evidence="1">The sequence shown here is derived from an EMBL/GenBank/DDBJ whole genome shotgun (WGS) entry which is preliminary data.</text>
</comment>
<evidence type="ECO:0000313" key="2">
    <source>
        <dbReference type="Proteomes" id="UP000723463"/>
    </source>
</evidence>
<accession>A0A9P6JX33</accession>
<keyword evidence="2" id="KW-1185">Reference proteome</keyword>
<gene>
    <name evidence="1" type="ORF">EC957_001381</name>
</gene>
<name>A0A9P6JX33_9FUNG</name>
<dbReference type="Proteomes" id="UP000723463">
    <property type="component" value="Unassembled WGS sequence"/>
</dbReference>
<evidence type="ECO:0000313" key="1">
    <source>
        <dbReference type="EMBL" id="KAF9535938.1"/>
    </source>
</evidence>
<dbReference type="EMBL" id="JAAAXW010001243">
    <property type="protein sequence ID" value="KAF9535938.1"/>
    <property type="molecule type" value="Genomic_DNA"/>
</dbReference>
<proteinExistence type="predicted"/>
<organism evidence="1 2">
    <name type="scientific">Mortierella hygrophila</name>
    <dbReference type="NCBI Taxonomy" id="979708"/>
    <lineage>
        <taxon>Eukaryota</taxon>
        <taxon>Fungi</taxon>
        <taxon>Fungi incertae sedis</taxon>
        <taxon>Mucoromycota</taxon>
        <taxon>Mortierellomycotina</taxon>
        <taxon>Mortierellomycetes</taxon>
        <taxon>Mortierellales</taxon>
        <taxon>Mortierellaceae</taxon>
        <taxon>Mortierella</taxon>
    </lineage>
</organism>
<feature type="non-terminal residue" evidence="1">
    <location>
        <position position="1"/>
    </location>
</feature>
<sequence length="199" mass="22697">DGKQLFLVDSEDKVIAFLKEFYFGKTSKKHVKRGADFKALVPVKFGSDGQCLPVDPGALVNIVEEAELDKNGCKVISVPLGNGSIQLAKKVLVRLHGFQYKRNQLSCSSPTEGSKYQDAVQRYRDGQVQQNLQSSHIRSADCAIRDSYTLNKFNDMVSYLWEKKSQETRDPDLNYRELFCMTSRHNMLLRDEDLRNLNL</sequence>